<sequence length="120" mass="13697">MNKTKSNSYHAVLQRLTEIENRLDLMMEELEEIKQNTGRKKRKRLALLSKKRQDGPTVSNQRRGGNETPLELESLLNHPILKSMLQGNSKGASNALRGMDPNQLAKIFNNPMIQSMLKKL</sequence>
<protein>
    <submittedName>
        <fullName evidence="2">Uncharacterized protein</fullName>
    </submittedName>
</protein>
<gene>
    <name evidence="2" type="ORF">BEP19_10275</name>
</gene>
<comment type="caution">
    <text evidence="2">The sequence shown here is derived from an EMBL/GenBank/DDBJ whole genome shotgun (WGS) entry which is preliminary data.</text>
</comment>
<feature type="region of interest" description="Disordered" evidence="1">
    <location>
        <begin position="34"/>
        <end position="68"/>
    </location>
</feature>
<accession>A0A419SFS6</accession>
<organism evidence="2 3">
    <name type="scientific">Ammoniphilus oxalaticus</name>
    <dbReference type="NCBI Taxonomy" id="66863"/>
    <lineage>
        <taxon>Bacteria</taxon>
        <taxon>Bacillati</taxon>
        <taxon>Bacillota</taxon>
        <taxon>Bacilli</taxon>
        <taxon>Bacillales</taxon>
        <taxon>Paenibacillaceae</taxon>
        <taxon>Aneurinibacillus group</taxon>
        <taxon>Ammoniphilus</taxon>
    </lineage>
</organism>
<evidence type="ECO:0000256" key="1">
    <source>
        <dbReference type="SAM" id="MobiDB-lite"/>
    </source>
</evidence>
<dbReference type="Proteomes" id="UP000284219">
    <property type="component" value="Unassembled WGS sequence"/>
</dbReference>
<dbReference type="EMBL" id="MCHY01000009">
    <property type="protein sequence ID" value="RKD22638.1"/>
    <property type="molecule type" value="Genomic_DNA"/>
</dbReference>
<proteinExistence type="predicted"/>
<evidence type="ECO:0000313" key="3">
    <source>
        <dbReference type="Proteomes" id="UP000284219"/>
    </source>
</evidence>
<name>A0A419SFS6_9BACL</name>
<dbReference type="AlphaFoldDB" id="A0A419SFS6"/>
<dbReference type="RefSeq" id="WP_120190114.1">
    <property type="nucleotide sequence ID" value="NZ_MCHY01000009.1"/>
</dbReference>
<evidence type="ECO:0000313" key="2">
    <source>
        <dbReference type="EMBL" id="RKD22638.1"/>
    </source>
</evidence>
<keyword evidence="3" id="KW-1185">Reference proteome</keyword>
<reference evidence="2 3" key="1">
    <citation type="submission" date="2016-08" db="EMBL/GenBank/DDBJ databases">
        <title>Novel Firmicute Genomes.</title>
        <authorList>
            <person name="Poppleton D.I."/>
            <person name="Gribaldo S."/>
        </authorList>
    </citation>
    <scope>NUCLEOTIDE SEQUENCE [LARGE SCALE GENOMIC DNA]</scope>
    <source>
        <strain evidence="2 3">RAOx-1</strain>
    </source>
</reference>